<dbReference type="RefSeq" id="WP_020885558.1">
    <property type="nucleotide sequence ID" value="NZ_ATHI01000001.1"/>
</dbReference>
<keyword evidence="2" id="KW-1185">Reference proteome</keyword>
<name>S7UQ18_9BACT</name>
<dbReference type="eggNOG" id="COG0115">
    <property type="taxonomic scope" value="Bacteria"/>
</dbReference>
<protein>
    <submittedName>
        <fullName evidence="1">Aminotransferase class IV</fullName>
    </submittedName>
</protein>
<evidence type="ECO:0000313" key="2">
    <source>
        <dbReference type="Proteomes" id="UP000014975"/>
    </source>
</evidence>
<reference evidence="1 2" key="1">
    <citation type="journal article" date="2013" name="Genome Announc.">
        <title>Draft genome sequences for three mercury-methylating, sulfate-reducing bacteria.</title>
        <authorList>
            <person name="Brown S.D."/>
            <person name="Hurt R.A.Jr."/>
            <person name="Gilmour C.C."/>
            <person name="Elias D.A."/>
        </authorList>
    </citation>
    <scope>NUCLEOTIDE SEQUENCE [LARGE SCALE GENOMIC DNA]</scope>
    <source>
        <strain evidence="1 2">DSM 16529</strain>
    </source>
</reference>
<dbReference type="OrthoDB" id="9805628at2"/>
<dbReference type="Gene3D" id="3.20.10.10">
    <property type="entry name" value="D-amino Acid Aminotransferase, subunit A, domain 2"/>
    <property type="match status" value="1"/>
</dbReference>
<keyword evidence="1" id="KW-0032">Aminotransferase</keyword>
<sequence>MIAWRDGRFVDEGALSWPGAAARLGAGFFATVRWDGREARHYARHAARLLASLDHFELPRLAPPDAEVAAEVARRNGLSGRVGRINLVYPLEGPELDAAPARPVLLAAAFTPPSPGPLALAVHPEPHASYLGAHKSTSYLPYLLARRGARRAGLFDAVLVDQDGLVVEASACALLLADAEGLVAPAHALALPSIALSLAAEALPVRRHPVLAEELGGFAHAYVLNSLIGMRPVERIGPHAYEIDTAPCAAADAVIL</sequence>
<dbReference type="Proteomes" id="UP000014975">
    <property type="component" value="Unassembled WGS sequence"/>
</dbReference>
<dbReference type="EMBL" id="ATHI01000001">
    <property type="protein sequence ID" value="EPR36144.1"/>
    <property type="molecule type" value="Genomic_DNA"/>
</dbReference>
<dbReference type="STRING" id="1121439.dsat_1672"/>
<dbReference type="InterPro" id="IPR043132">
    <property type="entry name" value="BCAT-like_C"/>
</dbReference>
<keyword evidence="1" id="KW-0808">Transferase</keyword>
<organism evidence="1 2">
    <name type="scientific">Alkalidesulfovibrio alkalitolerans DSM 16529</name>
    <dbReference type="NCBI Taxonomy" id="1121439"/>
    <lineage>
        <taxon>Bacteria</taxon>
        <taxon>Pseudomonadati</taxon>
        <taxon>Thermodesulfobacteriota</taxon>
        <taxon>Desulfovibrionia</taxon>
        <taxon>Desulfovibrionales</taxon>
        <taxon>Desulfovibrionaceae</taxon>
        <taxon>Alkalidesulfovibrio</taxon>
    </lineage>
</organism>
<dbReference type="PATRIC" id="fig|1121439.3.peg.54"/>
<dbReference type="AlphaFoldDB" id="S7UQ18"/>
<dbReference type="GO" id="GO:0008483">
    <property type="term" value="F:transaminase activity"/>
    <property type="evidence" value="ECO:0007669"/>
    <property type="project" value="UniProtKB-KW"/>
</dbReference>
<dbReference type="InterPro" id="IPR043131">
    <property type="entry name" value="BCAT-like_N"/>
</dbReference>
<dbReference type="InterPro" id="IPR036038">
    <property type="entry name" value="Aminotransferase-like"/>
</dbReference>
<gene>
    <name evidence="1" type="ORF">dsat_1672</name>
</gene>
<evidence type="ECO:0000313" key="1">
    <source>
        <dbReference type="EMBL" id="EPR36144.1"/>
    </source>
</evidence>
<accession>S7UQ18</accession>
<dbReference type="Gene3D" id="3.30.470.10">
    <property type="match status" value="1"/>
</dbReference>
<proteinExistence type="predicted"/>
<dbReference type="SUPFAM" id="SSF56752">
    <property type="entry name" value="D-aminoacid aminotransferase-like PLP-dependent enzymes"/>
    <property type="match status" value="1"/>
</dbReference>
<comment type="caution">
    <text evidence="1">The sequence shown here is derived from an EMBL/GenBank/DDBJ whole genome shotgun (WGS) entry which is preliminary data.</text>
</comment>
<dbReference type="Pfam" id="PF01063">
    <property type="entry name" value="Aminotran_4"/>
    <property type="match status" value="1"/>
</dbReference>
<dbReference type="InterPro" id="IPR001544">
    <property type="entry name" value="Aminotrans_IV"/>
</dbReference>